<accession>A0A1X1ZZ25</accession>
<evidence type="ECO:0000313" key="1">
    <source>
        <dbReference type="EMBL" id="ORW32696.1"/>
    </source>
</evidence>
<dbReference type="EMBL" id="LQPH01000032">
    <property type="protein sequence ID" value="ORW32696.1"/>
    <property type="molecule type" value="Genomic_DNA"/>
</dbReference>
<evidence type="ECO:0000313" key="2">
    <source>
        <dbReference type="Proteomes" id="UP000193781"/>
    </source>
</evidence>
<dbReference type="AlphaFoldDB" id="A0A1X1ZZ25"/>
<proteinExistence type="predicted"/>
<protein>
    <submittedName>
        <fullName evidence="1">Uncharacterized protein</fullName>
    </submittedName>
</protein>
<gene>
    <name evidence="1" type="ORF">AWC17_25145</name>
</gene>
<keyword evidence="2" id="KW-1185">Reference proteome</keyword>
<name>A0A1X1ZZ25_9MYCO</name>
<reference evidence="1 2" key="1">
    <citation type="submission" date="2016-01" db="EMBL/GenBank/DDBJ databases">
        <title>The new phylogeny of the genus Mycobacterium.</title>
        <authorList>
            <person name="Tarcisio F."/>
            <person name="Conor M."/>
            <person name="Antonella G."/>
            <person name="Elisabetta G."/>
            <person name="Giulia F.S."/>
            <person name="Sara T."/>
            <person name="Anna F."/>
            <person name="Clotilde B."/>
            <person name="Roberto B."/>
            <person name="Veronica D.S."/>
            <person name="Fabio R."/>
            <person name="Monica P."/>
            <person name="Olivier J."/>
            <person name="Enrico T."/>
            <person name="Nicola S."/>
        </authorList>
    </citation>
    <scope>NUCLEOTIDE SEQUENCE [LARGE SCALE GENOMIC DNA]</scope>
    <source>
        <strain evidence="1 2">DSM 44803</strain>
    </source>
</reference>
<organism evidence="1 2">
    <name type="scientific">Mycobacterium nebraskense</name>
    <dbReference type="NCBI Taxonomy" id="244292"/>
    <lineage>
        <taxon>Bacteria</taxon>
        <taxon>Bacillati</taxon>
        <taxon>Actinomycetota</taxon>
        <taxon>Actinomycetes</taxon>
        <taxon>Mycobacteriales</taxon>
        <taxon>Mycobacteriaceae</taxon>
        <taxon>Mycobacterium</taxon>
    </lineage>
</organism>
<comment type="caution">
    <text evidence="1">The sequence shown here is derived from an EMBL/GenBank/DDBJ whole genome shotgun (WGS) entry which is preliminary data.</text>
</comment>
<sequence length="214" mass="23518">MATAVAVLAGGEHRDVGDPDALESVSIPVADISGWKVRCSCQWSSDGVERRTGLGSAEFGPLLSQWEMHLRPATVLARLRDLSDQLARLDSERDRLAGYAHAIGVNWGDVAQASRLSLDEAEQRWASSPRNGEYVSDAADGATWPRICISEVQVGDRVPVDDDDGGQPPHHKWCRVSQVVHRADGYVQLEFDDDDGMTVADNELWTTPVHPHWL</sequence>
<dbReference type="Proteomes" id="UP000193781">
    <property type="component" value="Unassembled WGS sequence"/>
</dbReference>